<protein>
    <recommendedName>
        <fullName evidence="10">Odorant receptor</fullName>
    </recommendedName>
</protein>
<evidence type="ECO:0000256" key="1">
    <source>
        <dbReference type="ARBA" id="ARBA00004651"/>
    </source>
</evidence>
<feature type="transmembrane region" description="Helical" evidence="10">
    <location>
        <begin position="265"/>
        <end position="285"/>
    </location>
</feature>
<evidence type="ECO:0000256" key="5">
    <source>
        <dbReference type="ARBA" id="ARBA00022725"/>
    </source>
</evidence>
<keyword evidence="8 10" id="KW-0675">Receptor</keyword>
<evidence type="ECO:0000313" key="11">
    <source>
        <dbReference type="EMBL" id="CAG9855415.1"/>
    </source>
</evidence>
<keyword evidence="5 10" id="KW-0552">Olfaction</keyword>
<comment type="subcellular location">
    <subcellularLocation>
        <location evidence="1 10">Cell membrane</location>
        <topology evidence="1 10">Multi-pass membrane protein</topology>
    </subcellularLocation>
</comment>
<sequence length="388" mass="44445">MRFEMIELINKRPYYVCTKAMVYTCLLPKKNCPMSIFYLYSTVYRLILTIPYALIILNTFLKIKNYQKATGVNFSEELAMCCSYGGMYLTIIIFQVKHKDWLRFIDKVVDHSEFGIPPTFDEAQRNSNIVTAMMFLYAAIGVTFYALVPLFGIEECRRMNQEKHLKESCSGLPVWLPFETTNNKQLFILTFYELASSMSICVPASSVAFMAYNSSKILISKIDQFKALLLEALKEKDGRVLRDKLRYCVKYHNHILSLGDELKRLVRVTVGSYGIMAALSIGGIGNQIIQEQSARSIVHFFGFAVAAFTICHAGQIIATESVSIKEVIYATDWYLCDAKTMKDIRFMLARSQIPITLEMLPLGWLNYEFFTMIMKTSYSYITLLSKAT</sequence>
<keyword evidence="4 10" id="KW-0812">Transmembrane</keyword>
<evidence type="ECO:0000256" key="10">
    <source>
        <dbReference type="RuleBase" id="RU351113"/>
    </source>
</evidence>
<dbReference type="GO" id="GO:0005549">
    <property type="term" value="F:odorant binding"/>
    <property type="evidence" value="ECO:0007669"/>
    <property type="project" value="InterPro"/>
</dbReference>
<evidence type="ECO:0000256" key="9">
    <source>
        <dbReference type="ARBA" id="ARBA00023224"/>
    </source>
</evidence>
<evidence type="ECO:0000256" key="2">
    <source>
        <dbReference type="ARBA" id="ARBA00022475"/>
    </source>
</evidence>
<feature type="transmembrane region" description="Helical" evidence="10">
    <location>
        <begin position="297"/>
        <end position="318"/>
    </location>
</feature>
<dbReference type="OrthoDB" id="6746749at2759"/>
<dbReference type="EMBL" id="OU900103">
    <property type="protein sequence ID" value="CAG9855415.1"/>
    <property type="molecule type" value="Genomic_DNA"/>
</dbReference>
<keyword evidence="2" id="KW-1003">Cell membrane</keyword>
<dbReference type="PANTHER" id="PTHR21137:SF35">
    <property type="entry name" value="ODORANT RECEPTOR 19A-RELATED"/>
    <property type="match status" value="1"/>
</dbReference>
<comment type="caution">
    <text evidence="10">Lacks conserved residue(s) required for the propagation of feature annotation.</text>
</comment>
<feature type="transmembrane region" description="Helical" evidence="10">
    <location>
        <begin position="129"/>
        <end position="153"/>
    </location>
</feature>
<evidence type="ECO:0000313" key="12">
    <source>
        <dbReference type="Proteomes" id="UP001153712"/>
    </source>
</evidence>
<evidence type="ECO:0000256" key="3">
    <source>
        <dbReference type="ARBA" id="ARBA00022606"/>
    </source>
</evidence>
<keyword evidence="7 10" id="KW-0472">Membrane</keyword>
<evidence type="ECO:0000256" key="8">
    <source>
        <dbReference type="ARBA" id="ARBA00023170"/>
    </source>
</evidence>
<dbReference type="Pfam" id="PF02949">
    <property type="entry name" value="7tm_6"/>
    <property type="match status" value="1"/>
</dbReference>
<keyword evidence="6 10" id="KW-1133">Transmembrane helix</keyword>
<evidence type="ECO:0000256" key="4">
    <source>
        <dbReference type="ARBA" id="ARBA00022692"/>
    </source>
</evidence>
<dbReference type="Proteomes" id="UP001153712">
    <property type="component" value="Chromosome 10"/>
</dbReference>
<gene>
    <name evidence="11" type="ORF">PHYEVI_LOCUS1866</name>
</gene>
<dbReference type="PANTHER" id="PTHR21137">
    <property type="entry name" value="ODORANT RECEPTOR"/>
    <property type="match status" value="1"/>
</dbReference>
<reference evidence="11" key="1">
    <citation type="submission" date="2022-01" db="EMBL/GenBank/DDBJ databases">
        <authorList>
            <person name="King R."/>
        </authorList>
    </citation>
    <scope>NUCLEOTIDE SEQUENCE</scope>
</reference>
<evidence type="ECO:0000256" key="7">
    <source>
        <dbReference type="ARBA" id="ARBA00023136"/>
    </source>
</evidence>
<feature type="transmembrane region" description="Helical" evidence="10">
    <location>
        <begin position="36"/>
        <end position="57"/>
    </location>
</feature>
<keyword evidence="9 10" id="KW-0807">Transducer</keyword>
<dbReference type="GO" id="GO:0005886">
    <property type="term" value="C:plasma membrane"/>
    <property type="evidence" value="ECO:0007669"/>
    <property type="project" value="UniProtKB-SubCell"/>
</dbReference>
<comment type="similarity">
    <text evidence="10">Belongs to the insect chemoreceptor superfamily. Heteromeric odorant receptor channel (TC 1.A.69) family.</text>
</comment>
<dbReference type="InterPro" id="IPR004117">
    <property type="entry name" value="7tm6_olfct_rcpt"/>
</dbReference>
<proteinExistence type="inferred from homology"/>
<feature type="transmembrane region" description="Helical" evidence="10">
    <location>
        <begin position="78"/>
        <end position="96"/>
    </location>
</feature>
<evidence type="ECO:0000256" key="6">
    <source>
        <dbReference type="ARBA" id="ARBA00022989"/>
    </source>
</evidence>
<dbReference type="GO" id="GO:0007165">
    <property type="term" value="P:signal transduction"/>
    <property type="evidence" value="ECO:0007669"/>
    <property type="project" value="UniProtKB-KW"/>
</dbReference>
<organism evidence="11 12">
    <name type="scientific">Phyllotreta striolata</name>
    <name type="common">Striped flea beetle</name>
    <name type="synonym">Crioceris striolata</name>
    <dbReference type="NCBI Taxonomy" id="444603"/>
    <lineage>
        <taxon>Eukaryota</taxon>
        <taxon>Metazoa</taxon>
        <taxon>Ecdysozoa</taxon>
        <taxon>Arthropoda</taxon>
        <taxon>Hexapoda</taxon>
        <taxon>Insecta</taxon>
        <taxon>Pterygota</taxon>
        <taxon>Neoptera</taxon>
        <taxon>Endopterygota</taxon>
        <taxon>Coleoptera</taxon>
        <taxon>Polyphaga</taxon>
        <taxon>Cucujiformia</taxon>
        <taxon>Chrysomeloidea</taxon>
        <taxon>Chrysomelidae</taxon>
        <taxon>Galerucinae</taxon>
        <taxon>Alticini</taxon>
        <taxon>Phyllotreta</taxon>
    </lineage>
</organism>
<dbReference type="GO" id="GO:0004984">
    <property type="term" value="F:olfactory receptor activity"/>
    <property type="evidence" value="ECO:0007669"/>
    <property type="project" value="InterPro"/>
</dbReference>
<feature type="transmembrane region" description="Helical" evidence="10">
    <location>
        <begin position="186"/>
        <end position="212"/>
    </location>
</feature>
<keyword evidence="3 10" id="KW-0716">Sensory transduction</keyword>
<dbReference type="AlphaFoldDB" id="A0A9N9XK13"/>
<keyword evidence="12" id="KW-1185">Reference proteome</keyword>
<name>A0A9N9XK13_PHYSR</name>
<accession>A0A9N9XK13</accession>